<dbReference type="GO" id="GO:0006879">
    <property type="term" value="P:intracellular iron ion homeostasis"/>
    <property type="evidence" value="ECO:0007669"/>
    <property type="project" value="TreeGrafter"/>
</dbReference>
<dbReference type="Proteomes" id="UP001159428">
    <property type="component" value="Unassembled WGS sequence"/>
</dbReference>
<keyword evidence="5" id="KW-0067">ATP-binding</keyword>
<feature type="domain" description="ABC transmembrane type-1" evidence="13">
    <location>
        <begin position="127"/>
        <end position="421"/>
    </location>
</feature>
<dbReference type="Gene3D" id="1.20.1560.10">
    <property type="entry name" value="ABC transporter type 1, transmembrane domain"/>
    <property type="match status" value="1"/>
</dbReference>
<feature type="transmembrane region" description="Helical" evidence="11">
    <location>
        <begin position="159"/>
        <end position="181"/>
    </location>
</feature>
<dbReference type="CDD" id="cd18582">
    <property type="entry name" value="ABC_6TM_ATM1_ABCB7"/>
    <property type="match status" value="1"/>
</dbReference>
<keyword evidence="7 11" id="KW-0472">Membrane</keyword>
<evidence type="ECO:0000256" key="2">
    <source>
        <dbReference type="ARBA" id="ARBA00022448"/>
    </source>
</evidence>
<dbReference type="InterPro" id="IPR003439">
    <property type="entry name" value="ABC_transporter-like_ATP-bd"/>
</dbReference>
<evidence type="ECO:0000256" key="1">
    <source>
        <dbReference type="ARBA" id="ARBA00004448"/>
    </source>
</evidence>
<evidence type="ECO:0000313" key="15">
    <source>
        <dbReference type="Proteomes" id="UP001159428"/>
    </source>
</evidence>
<dbReference type="InterPro" id="IPR017871">
    <property type="entry name" value="ABC_transporter-like_CS"/>
</dbReference>
<evidence type="ECO:0000259" key="13">
    <source>
        <dbReference type="PROSITE" id="PS50929"/>
    </source>
</evidence>
<evidence type="ECO:0000256" key="8">
    <source>
        <dbReference type="ARBA" id="ARBA00041016"/>
    </source>
</evidence>
<dbReference type="InterPro" id="IPR027417">
    <property type="entry name" value="P-loop_NTPase"/>
</dbReference>
<dbReference type="FunFam" id="3.40.50.300:FF:000186">
    <property type="entry name" value="ATP-binding cassette sub-family B member 7, mitochondrial"/>
    <property type="match status" value="1"/>
</dbReference>
<feature type="transmembrane region" description="Helical" evidence="11">
    <location>
        <begin position="126"/>
        <end position="147"/>
    </location>
</feature>
<evidence type="ECO:0000259" key="12">
    <source>
        <dbReference type="PROSITE" id="PS50893"/>
    </source>
</evidence>
<dbReference type="PANTHER" id="PTHR24221:SF402">
    <property type="entry name" value="IRON-SULFUR CLUSTERS TRANSPORTER ABCB7, MITOCHONDRIAL"/>
    <property type="match status" value="1"/>
</dbReference>
<evidence type="ECO:0000256" key="5">
    <source>
        <dbReference type="ARBA" id="ARBA00022840"/>
    </source>
</evidence>
<comment type="subcellular location">
    <subcellularLocation>
        <location evidence="1">Mitochondrion inner membrane</location>
        <topology evidence="1">Multi-pass membrane protein</topology>
    </subcellularLocation>
</comment>
<evidence type="ECO:0000256" key="10">
    <source>
        <dbReference type="ARBA" id="ARBA00048046"/>
    </source>
</evidence>
<name>A0AAU9WPG2_9CNID</name>
<dbReference type="PANTHER" id="PTHR24221">
    <property type="entry name" value="ATP-BINDING CASSETTE SUB-FAMILY B"/>
    <property type="match status" value="1"/>
</dbReference>
<keyword evidence="2" id="KW-0813">Transport</keyword>
<dbReference type="EMBL" id="CALNXJ010000018">
    <property type="protein sequence ID" value="CAH3121117.1"/>
    <property type="molecule type" value="Genomic_DNA"/>
</dbReference>
<feature type="transmembrane region" description="Helical" evidence="11">
    <location>
        <begin position="278"/>
        <end position="299"/>
    </location>
</feature>
<dbReference type="GO" id="GO:0140359">
    <property type="term" value="F:ABC-type transporter activity"/>
    <property type="evidence" value="ECO:0007669"/>
    <property type="project" value="InterPro"/>
</dbReference>
<keyword evidence="6 11" id="KW-1133">Transmembrane helix</keyword>
<evidence type="ECO:0000256" key="6">
    <source>
        <dbReference type="ARBA" id="ARBA00022989"/>
    </source>
</evidence>
<dbReference type="CDD" id="cd03253">
    <property type="entry name" value="ABCC_ATM1_transporter"/>
    <property type="match status" value="1"/>
</dbReference>
<dbReference type="FunFam" id="1.20.1560.10:FF:000004">
    <property type="entry name" value="ATP-binding cassette sub-family B member 7"/>
    <property type="match status" value="1"/>
</dbReference>
<dbReference type="InterPro" id="IPR011527">
    <property type="entry name" value="ABC1_TM_dom"/>
</dbReference>
<proteinExistence type="predicted"/>
<evidence type="ECO:0000256" key="7">
    <source>
        <dbReference type="ARBA" id="ARBA00023136"/>
    </source>
</evidence>
<keyword evidence="4" id="KW-0547">Nucleotide-binding</keyword>
<comment type="caution">
    <text evidence="14">The sequence shown here is derived from an EMBL/GenBank/DDBJ whole genome shotgun (WGS) entry which is preliminary data.</text>
</comment>
<dbReference type="SUPFAM" id="SSF90123">
    <property type="entry name" value="ABC transporter transmembrane region"/>
    <property type="match status" value="1"/>
</dbReference>
<dbReference type="PROSITE" id="PS50929">
    <property type="entry name" value="ABC_TM1F"/>
    <property type="match status" value="1"/>
</dbReference>
<organism evidence="14 15">
    <name type="scientific">Pocillopora meandrina</name>
    <dbReference type="NCBI Taxonomy" id="46732"/>
    <lineage>
        <taxon>Eukaryota</taxon>
        <taxon>Metazoa</taxon>
        <taxon>Cnidaria</taxon>
        <taxon>Anthozoa</taxon>
        <taxon>Hexacorallia</taxon>
        <taxon>Scleractinia</taxon>
        <taxon>Astrocoeniina</taxon>
        <taxon>Pocilloporidae</taxon>
        <taxon>Pocillopora</taxon>
    </lineage>
</organism>
<evidence type="ECO:0000313" key="14">
    <source>
        <dbReference type="EMBL" id="CAH3121117.1"/>
    </source>
</evidence>
<dbReference type="Pfam" id="PF00005">
    <property type="entry name" value="ABC_tran"/>
    <property type="match status" value="1"/>
</dbReference>
<feature type="domain" description="ABC transporter" evidence="12">
    <location>
        <begin position="459"/>
        <end position="693"/>
    </location>
</feature>
<reference evidence="14 15" key="1">
    <citation type="submission" date="2022-05" db="EMBL/GenBank/DDBJ databases">
        <authorList>
            <consortium name="Genoscope - CEA"/>
            <person name="William W."/>
        </authorList>
    </citation>
    <scope>NUCLEOTIDE SEQUENCE [LARGE SCALE GENOMIC DNA]</scope>
</reference>
<gene>
    <name evidence="14" type="ORF">PMEA_00009039</name>
</gene>
<dbReference type="InterPro" id="IPR039421">
    <property type="entry name" value="Type_1_exporter"/>
</dbReference>
<evidence type="ECO:0000256" key="11">
    <source>
        <dbReference type="SAM" id="Phobius"/>
    </source>
</evidence>
<dbReference type="InterPro" id="IPR036640">
    <property type="entry name" value="ABC1_TM_sf"/>
</dbReference>
<feature type="transmembrane region" description="Helical" evidence="11">
    <location>
        <begin position="359"/>
        <end position="381"/>
    </location>
</feature>
<dbReference type="PROSITE" id="PS00211">
    <property type="entry name" value="ABC_TRANSPORTER_1"/>
    <property type="match status" value="1"/>
</dbReference>
<dbReference type="Gene3D" id="3.40.50.300">
    <property type="entry name" value="P-loop containing nucleotide triphosphate hydrolases"/>
    <property type="match status" value="1"/>
</dbReference>
<comment type="catalytic activity">
    <reaction evidence="10">
        <text>(glutathione)4[2Fe(III)-2S] cluster(in) + ATP + H2O = (glutathione)4[2Fe(III)-2S] cluster(out) + ADP + phosphate + H(+)</text>
        <dbReference type="Rhea" id="RHEA:67028"/>
        <dbReference type="ChEBI" id="CHEBI:15377"/>
        <dbReference type="ChEBI" id="CHEBI:15378"/>
        <dbReference type="ChEBI" id="CHEBI:30616"/>
        <dbReference type="ChEBI" id="CHEBI:43474"/>
        <dbReference type="ChEBI" id="CHEBI:167627"/>
        <dbReference type="ChEBI" id="CHEBI:456216"/>
    </reaction>
    <physiologicalReaction direction="left-to-right" evidence="10">
        <dbReference type="Rhea" id="RHEA:67029"/>
    </physiologicalReaction>
</comment>
<dbReference type="AlphaFoldDB" id="A0AAU9WPG2"/>
<keyword evidence="15" id="KW-1185">Reference proteome</keyword>
<dbReference type="GO" id="GO:0005524">
    <property type="term" value="F:ATP binding"/>
    <property type="evidence" value="ECO:0007669"/>
    <property type="project" value="UniProtKB-KW"/>
</dbReference>
<dbReference type="SMART" id="SM00382">
    <property type="entry name" value="AAA"/>
    <property type="match status" value="1"/>
</dbReference>
<keyword evidence="3 11" id="KW-0812">Transmembrane</keyword>
<dbReference type="SUPFAM" id="SSF52540">
    <property type="entry name" value="P-loop containing nucleoside triphosphate hydrolases"/>
    <property type="match status" value="1"/>
</dbReference>
<evidence type="ECO:0000256" key="4">
    <source>
        <dbReference type="ARBA" id="ARBA00022741"/>
    </source>
</evidence>
<feature type="transmembrane region" description="Helical" evidence="11">
    <location>
        <begin position="245"/>
        <end position="272"/>
    </location>
</feature>
<dbReference type="GO" id="GO:0016887">
    <property type="term" value="F:ATP hydrolysis activity"/>
    <property type="evidence" value="ECO:0007669"/>
    <property type="project" value="InterPro"/>
</dbReference>
<dbReference type="PROSITE" id="PS50893">
    <property type="entry name" value="ABC_TRANSPORTER_2"/>
    <property type="match status" value="1"/>
</dbReference>
<dbReference type="InterPro" id="IPR003593">
    <property type="entry name" value="AAA+_ATPase"/>
</dbReference>
<evidence type="ECO:0000256" key="9">
    <source>
        <dbReference type="ARBA" id="ARBA00042945"/>
    </source>
</evidence>
<protein>
    <recommendedName>
        <fullName evidence="8">Iron-sulfur clusters transporter ABCB7, mitochondrial</fullName>
    </recommendedName>
    <alternativeName>
        <fullName evidence="9">ATP-binding cassette sub-family B member 7, mitochondrial</fullName>
    </alternativeName>
</protein>
<sequence>MAPVFRTCCGFLQIQTAYRVSNPRLCLQSGLNAGSRYSYRWSTLQGSCGHHLRPKPAATKILPSLSSRFTSFKPGLLFVSKRQQHGGANITGKSLKSVSSTDGLSIIKRMLKHVWPKDRPDLKRRVVAAVVLLIGAKLTNVQVPFLFKYAVDYLNNMDSASLVQTAGGTVFTALTALLLGYGAARTSTSLFNELRNAVFAKVAQGSIRVVAKRTFLHLHNLDLTFHLTRKTGALSRAIDRGTRGINFILSALVFNIFPTIFEVSLVAGILTYRCGKEFGLVTLACLATYVAFTLSVTQWRTKFRVQMNKADNQAGSQAIDSLINYETVKYFNNENYEAKRYDELLADYEKASLKTTTSLALLSWGQNFIFSASLSAIMILASRQIMQGTMSVGDLVMVNGLLFQLSVPLNFLGSVYRDIRQSLVDMQTLFDLHKVSSAIKVKPGAFPLVLRTGDEKSHVIFDNVVFGYLPNQNILNGLTFTVPAGKKIAIVGGSGSGKSTIVRLLYRFYDPTDGRILVAGHDIRDLTIDSLRQAIGVVPQDTVLFHNDVFYNINYGRIEATQDEVYEAAKMAEIHDAVQRMPKGYQTQVGERGLKLSGGEKQRIAIARAILKNPPILMYDEATSSLDSITEMNILDSLKRVTKDRTSIFIAHRLSTVVDADEILVLEEGRVRERGSHYSLITDSNSLYAHLWHKQHEAHRVDIHRTQVDDTSAAGM</sequence>
<dbReference type="Pfam" id="PF00664">
    <property type="entry name" value="ABC_membrane"/>
    <property type="match status" value="1"/>
</dbReference>
<evidence type="ECO:0000256" key="3">
    <source>
        <dbReference type="ARBA" id="ARBA00022692"/>
    </source>
</evidence>
<dbReference type="GO" id="GO:0005743">
    <property type="term" value="C:mitochondrial inner membrane"/>
    <property type="evidence" value="ECO:0007669"/>
    <property type="project" value="UniProtKB-SubCell"/>
</dbReference>
<accession>A0AAU9WPG2</accession>